<dbReference type="AlphaFoldDB" id="A0A6J7RJZ8"/>
<dbReference type="EMBL" id="CAFABE010000053">
    <property type="protein sequence ID" value="CAB4830611.1"/>
    <property type="molecule type" value="Genomic_DNA"/>
</dbReference>
<evidence type="ECO:0000313" key="1">
    <source>
        <dbReference type="EMBL" id="CAB4830611.1"/>
    </source>
</evidence>
<organism evidence="3">
    <name type="scientific">freshwater metagenome</name>
    <dbReference type="NCBI Taxonomy" id="449393"/>
    <lineage>
        <taxon>unclassified sequences</taxon>
        <taxon>metagenomes</taxon>
        <taxon>ecological metagenomes</taxon>
    </lineage>
</organism>
<reference evidence="3" key="1">
    <citation type="submission" date="2020-05" db="EMBL/GenBank/DDBJ databases">
        <authorList>
            <person name="Chiriac C."/>
            <person name="Salcher M."/>
            <person name="Ghai R."/>
            <person name="Kavagutti S V."/>
        </authorList>
    </citation>
    <scope>NUCLEOTIDE SEQUENCE</scope>
</reference>
<evidence type="ECO:0000313" key="2">
    <source>
        <dbReference type="EMBL" id="CAB4875389.1"/>
    </source>
</evidence>
<accession>A0A6J7RJZ8</accession>
<dbReference type="SUPFAM" id="SSF159894">
    <property type="entry name" value="YgaC/TfoX-N like"/>
    <property type="match status" value="1"/>
</dbReference>
<sequence>MGAHEPTVLRARLEELPNELPFEVTTRPMMGGFIGYADGRAFVSISTGGLGVKLLPADRDRALTRPRAARMRHSPEEAESMRYVTFSDADTADDDFMIDWLIVAGRSAPPKKKR</sequence>
<evidence type="ECO:0000313" key="3">
    <source>
        <dbReference type="EMBL" id="CAB5028790.1"/>
    </source>
</evidence>
<dbReference type="Gene3D" id="3.30.1460.30">
    <property type="entry name" value="YgaC/TfoX-N like chaperone"/>
    <property type="match status" value="1"/>
</dbReference>
<gene>
    <name evidence="1" type="ORF">UFOPK3164_01134</name>
    <name evidence="2" type="ORF">UFOPK3427_01093</name>
    <name evidence="3" type="ORF">UFOPK4112_01431</name>
</gene>
<dbReference type="EMBL" id="CAFBLT010000001">
    <property type="protein sequence ID" value="CAB4875389.1"/>
    <property type="molecule type" value="Genomic_DNA"/>
</dbReference>
<proteinExistence type="predicted"/>
<dbReference type="EMBL" id="CAFBPM010000016">
    <property type="protein sequence ID" value="CAB5028790.1"/>
    <property type="molecule type" value="Genomic_DNA"/>
</dbReference>
<name>A0A6J7RJZ8_9ZZZZ</name>
<protein>
    <submittedName>
        <fullName evidence="3">Unannotated protein</fullName>
    </submittedName>
</protein>